<dbReference type="Pfam" id="PF00849">
    <property type="entry name" value="PseudoU_synth_2"/>
    <property type="match status" value="1"/>
</dbReference>
<dbReference type="InterPro" id="IPR020103">
    <property type="entry name" value="PsdUridine_synth_cat_dom_sf"/>
</dbReference>
<dbReference type="SUPFAM" id="SSF55120">
    <property type="entry name" value="Pseudouridine synthase"/>
    <property type="match status" value="1"/>
</dbReference>
<comment type="catalytic activity">
    <reaction evidence="1 6">
        <text>a uridine in RNA = a pseudouridine in RNA</text>
        <dbReference type="Rhea" id="RHEA:48348"/>
        <dbReference type="Rhea" id="RHEA-COMP:12068"/>
        <dbReference type="Rhea" id="RHEA-COMP:12069"/>
        <dbReference type="ChEBI" id="CHEBI:65314"/>
        <dbReference type="ChEBI" id="CHEBI:65315"/>
    </reaction>
</comment>
<evidence type="ECO:0000256" key="6">
    <source>
        <dbReference type="RuleBase" id="RU362028"/>
    </source>
</evidence>
<organism evidence="8 9">
    <name type="scientific">Ureaplasma diversum NCTC 246</name>
    <dbReference type="NCBI Taxonomy" id="1188241"/>
    <lineage>
        <taxon>Bacteria</taxon>
        <taxon>Bacillati</taxon>
        <taxon>Mycoplasmatota</taxon>
        <taxon>Mycoplasmoidales</taxon>
        <taxon>Mycoplasmoidaceae</taxon>
        <taxon>Ureaplasma</taxon>
    </lineage>
</organism>
<dbReference type="EC" id="5.4.99.-" evidence="6"/>
<evidence type="ECO:0000256" key="1">
    <source>
        <dbReference type="ARBA" id="ARBA00000073"/>
    </source>
</evidence>
<dbReference type="GO" id="GO:0003723">
    <property type="term" value="F:RNA binding"/>
    <property type="evidence" value="ECO:0007669"/>
    <property type="project" value="UniProtKB-KW"/>
</dbReference>
<dbReference type="InterPro" id="IPR006225">
    <property type="entry name" value="PsdUridine_synth_RluC/D"/>
</dbReference>
<dbReference type="InterPro" id="IPR002942">
    <property type="entry name" value="S4_RNA-bd"/>
</dbReference>
<comment type="similarity">
    <text evidence="2 6">Belongs to the pseudouridine synthase RluA family.</text>
</comment>
<name>A0A084EXG2_9BACT</name>
<dbReference type="RefSeq" id="WP_038103159.1">
    <property type="nucleotide sequence ID" value="NZ_JFDP01000066.1"/>
</dbReference>
<evidence type="ECO:0000256" key="4">
    <source>
        <dbReference type="PIRSR" id="PIRSR606225-1"/>
    </source>
</evidence>
<sequence>MQTFKYLESNNERIDKVLSSYLNISRTNAAKLIEQNVVYLNDQLITKPKHLVVLNDQIKVLETENKEINTNILAYEYDLKIIYEDNDLLVVYKPSGMLVHPSVYNEQDTLVNALKFYFKDQYFYIAHRLDKFTSGMLIVAKNPEALEKIQAQFMNCSVDKAYYALVENRFDDAHLHFMIDEPIGHSYQDKLRMRTGNSKNPKEAKTIVKVLEQYVNTALVSVQIITGRTHQIRVHMRHINHPVINDPLYGSRKHVTDYEQFLHAYYLKFIHPTTNQILEFKDELPNEFLEMINKLKHERY</sequence>
<dbReference type="InterPro" id="IPR036986">
    <property type="entry name" value="S4_RNA-bd_sf"/>
</dbReference>
<dbReference type="SMART" id="SM00363">
    <property type="entry name" value="S4"/>
    <property type="match status" value="1"/>
</dbReference>
<dbReference type="EMBL" id="JFDP01000066">
    <property type="protein sequence ID" value="KEZ22654.1"/>
    <property type="molecule type" value="Genomic_DNA"/>
</dbReference>
<comment type="function">
    <text evidence="6">Responsible for synthesis of pseudouridine from uracil.</text>
</comment>
<dbReference type="NCBIfam" id="TIGR00005">
    <property type="entry name" value="rluA_subfam"/>
    <property type="match status" value="1"/>
</dbReference>
<dbReference type="InterPro" id="IPR006145">
    <property type="entry name" value="PsdUridine_synth_RsuA/RluA"/>
</dbReference>
<evidence type="ECO:0000313" key="9">
    <source>
        <dbReference type="Proteomes" id="UP000028537"/>
    </source>
</evidence>
<evidence type="ECO:0000259" key="7">
    <source>
        <dbReference type="SMART" id="SM00363"/>
    </source>
</evidence>
<evidence type="ECO:0000256" key="5">
    <source>
        <dbReference type="PROSITE-ProRule" id="PRU00182"/>
    </source>
</evidence>
<keyword evidence="5" id="KW-0694">RNA-binding</keyword>
<dbReference type="CDD" id="cd02869">
    <property type="entry name" value="PseudoU_synth_RluA_like"/>
    <property type="match status" value="1"/>
</dbReference>
<comment type="caution">
    <text evidence="8">The sequence shown here is derived from an EMBL/GenBank/DDBJ whole genome shotgun (WGS) entry which is preliminary data.</text>
</comment>
<dbReference type="PROSITE" id="PS50889">
    <property type="entry name" value="S4"/>
    <property type="match status" value="1"/>
</dbReference>
<accession>A0A084EXG2</accession>
<dbReference type="eggNOG" id="COG0564">
    <property type="taxonomic scope" value="Bacteria"/>
</dbReference>
<dbReference type="InterPro" id="IPR050188">
    <property type="entry name" value="RluA_PseudoU_synthase"/>
</dbReference>
<gene>
    <name evidence="8" type="primary">rluD</name>
    <name evidence="8" type="ORF">UDIV_5410</name>
</gene>
<dbReference type="AlphaFoldDB" id="A0A084EXG2"/>
<dbReference type="OrthoDB" id="9807829at2"/>
<dbReference type="SUPFAM" id="SSF55174">
    <property type="entry name" value="Alpha-L RNA-binding motif"/>
    <property type="match status" value="1"/>
</dbReference>
<dbReference type="CDD" id="cd00165">
    <property type="entry name" value="S4"/>
    <property type="match status" value="1"/>
</dbReference>
<evidence type="ECO:0000313" key="8">
    <source>
        <dbReference type="EMBL" id="KEZ22654.1"/>
    </source>
</evidence>
<protein>
    <recommendedName>
        <fullName evidence="6">Pseudouridine synthase</fullName>
        <ecNumber evidence="6">5.4.99.-</ecNumber>
    </recommendedName>
</protein>
<evidence type="ECO:0000256" key="2">
    <source>
        <dbReference type="ARBA" id="ARBA00010876"/>
    </source>
</evidence>
<dbReference type="Proteomes" id="UP000028537">
    <property type="component" value="Unassembled WGS sequence"/>
</dbReference>
<keyword evidence="9" id="KW-1185">Reference proteome</keyword>
<dbReference type="GO" id="GO:0120159">
    <property type="term" value="F:rRNA pseudouridine synthase activity"/>
    <property type="evidence" value="ECO:0007669"/>
    <property type="project" value="UniProtKB-ARBA"/>
</dbReference>
<dbReference type="Gene3D" id="3.10.290.10">
    <property type="entry name" value="RNA-binding S4 domain"/>
    <property type="match status" value="1"/>
</dbReference>
<reference evidence="8 9" key="1">
    <citation type="submission" date="2014-02" db="EMBL/GenBank/DDBJ databases">
        <title>Genome sequence of Ureaplasma diversum strain 246.</title>
        <authorList>
            <person name="Sirand-Pugnet P."/>
            <person name="Breton M."/>
            <person name="Dordet-Frisoni E."/>
            <person name="Baranowski E."/>
            <person name="Barre A."/>
            <person name="Couture C."/>
            <person name="Dupuy V."/>
            <person name="Gaurivaud P."/>
            <person name="Jacob D."/>
            <person name="Lemaitre C."/>
            <person name="Manso-Silvan L."/>
            <person name="Nikolski M."/>
            <person name="Nouvel L.-X."/>
            <person name="Poumarat F."/>
            <person name="Tardy F."/>
            <person name="Thebault P."/>
            <person name="Theil S."/>
            <person name="Citti C."/>
            <person name="Thiaucourt F."/>
            <person name="Blanchard A."/>
        </authorList>
    </citation>
    <scope>NUCLEOTIDE SEQUENCE [LARGE SCALE GENOMIC DNA]</scope>
    <source>
        <strain evidence="8 9">NCTC 246</strain>
    </source>
</reference>
<feature type="active site" evidence="4">
    <location>
        <position position="130"/>
    </location>
</feature>
<keyword evidence="3 6" id="KW-0413">Isomerase</keyword>
<dbReference type="PANTHER" id="PTHR21600:SF44">
    <property type="entry name" value="RIBOSOMAL LARGE SUBUNIT PSEUDOURIDINE SYNTHASE D"/>
    <property type="match status" value="1"/>
</dbReference>
<feature type="domain" description="RNA-binding S4" evidence="7">
    <location>
        <begin position="12"/>
        <end position="73"/>
    </location>
</feature>
<evidence type="ECO:0000256" key="3">
    <source>
        <dbReference type="ARBA" id="ARBA00023235"/>
    </source>
</evidence>
<proteinExistence type="inferred from homology"/>
<dbReference type="PANTHER" id="PTHR21600">
    <property type="entry name" value="MITOCHONDRIAL RNA PSEUDOURIDINE SYNTHASE"/>
    <property type="match status" value="1"/>
</dbReference>
<dbReference type="Pfam" id="PF01479">
    <property type="entry name" value="S4"/>
    <property type="match status" value="1"/>
</dbReference>
<dbReference type="GO" id="GO:0000455">
    <property type="term" value="P:enzyme-directed rRNA pseudouridine synthesis"/>
    <property type="evidence" value="ECO:0007669"/>
    <property type="project" value="UniProtKB-ARBA"/>
</dbReference>
<dbReference type="Gene3D" id="3.30.2350.10">
    <property type="entry name" value="Pseudouridine synthase"/>
    <property type="match status" value="1"/>
</dbReference>